<dbReference type="RefSeq" id="XP_001007395.1">
    <property type="nucleotide sequence ID" value="XM_001007395.1"/>
</dbReference>
<dbReference type="Proteomes" id="UP000009168">
    <property type="component" value="Unassembled WGS sequence"/>
</dbReference>
<feature type="transmembrane region" description="Helical" evidence="2">
    <location>
        <begin position="176"/>
        <end position="194"/>
    </location>
</feature>
<dbReference type="KEGG" id="tet:TTHERM_00361850"/>
<keyword evidence="2" id="KW-1133">Transmembrane helix</keyword>
<reference evidence="4" key="1">
    <citation type="journal article" date="2006" name="PLoS Biol.">
        <title>Macronuclear genome sequence of the ciliate Tetrahymena thermophila, a model eukaryote.</title>
        <authorList>
            <person name="Eisen J.A."/>
            <person name="Coyne R.S."/>
            <person name="Wu M."/>
            <person name="Wu D."/>
            <person name="Thiagarajan M."/>
            <person name="Wortman J.R."/>
            <person name="Badger J.H."/>
            <person name="Ren Q."/>
            <person name="Amedeo P."/>
            <person name="Jones K.M."/>
            <person name="Tallon L.J."/>
            <person name="Delcher A.L."/>
            <person name="Salzberg S.L."/>
            <person name="Silva J.C."/>
            <person name="Haas B.J."/>
            <person name="Majoros W.H."/>
            <person name="Farzad M."/>
            <person name="Carlton J.M."/>
            <person name="Smith R.K. Jr."/>
            <person name="Garg J."/>
            <person name="Pearlman R.E."/>
            <person name="Karrer K.M."/>
            <person name="Sun L."/>
            <person name="Manning G."/>
            <person name="Elde N.C."/>
            <person name="Turkewitz A.P."/>
            <person name="Asai D.J."/>
            <person name="Wilkes D.E."/>
            <person name="Wang Y."/>
            <person name="Cai H."/>
            <person name="Collins K."/>
            <person name="Stewart B.A."/>
            <person name="Lee S.R."/>
            <person name="Wilamowska K."/>
            <person name="Weinberg Z."/>
            <person name="Ruzzo W.L."/>
            <person name="Wloga D."/>
            <person name="Gaertig J."/>
            <person name="Frankel J."/>
            <person name="Tsao C.-C."/>
            <person name="Gorovsky M.A."/>
            <person name="Keeling P.J."/>
            <person name="Waller R.F."/>
            <person name="Patron N.J."/>
            <person name="Cherry J.M."/>
            <person name="Stover N.A."/>
            <person name="Krieger C.J."/>
            <person name="del Toro C."/>
            <person name="Ryder H.F."/>
            <person name="Williamson S.C."/>
            <person name="Barbeau R.A."/>
            <person name="Hamilton E.P."/>
            <person name="Orias E."/>
        </authorList>
    </citation>
    <scope>NUCLEOTIDE SEQUENCE [LARGE SCALE GENOMIC DNA]</scope>
    <source>
        <strain evidence="4">SB210</strain>
    </source>
</reference>
<dbReference type="GeneID" id="7842363"/>
<sequence length="283" mass="33746">MFTNFLKKAVFKNTVEQQIKASFASLKSDQKASQISQQNSNNQNGVQQTKKGQELVQQAKIIQSRNDIPHFTKQVRENYENDTISYTEPIQMNMLRRIHIRAQFKQLDEIEHRDRFIKRMEYLSTMFPFFKKYYFDKDDLNLPDDNEYVYDIEKIKLKDYIKDLLFKPGKVDERDLFPYFMIFGYLFVFGSWFICDILIFKVFYTTDEILGIDKNKKYMKSQLKGVEYNMEIIENNTKNLLLEERQQYKLESILNEVKKHSDISKQANASNSDNKNISPSQSQ</sequence>
<evidence type="ECO:0000313" key="3">
    <source>
        <dbReference type="EMBL" id="EAR87150.1"/>
    </source>
</evidence>
<keyword evidence="2 3" id="KW-0812">Transmembrane</keyword>
<proteinExistence type="predicted"/>
<name>Q22PF9_TETTS</name>
<protein>
    <submittedName>
        <fullName evidence="3">Transmembrane protein, putative</fullName>
    </submittedName>
</protein>
<feature type="compositionally biased region" description="Polar residues" evidence="1">
    <location>
        <begin position="264"/>
        <end position="283"/>
    </location>
</feature>
<dbReference type="InParanoid" id="Q22PF9"/>
<dbReference type="EMBL" id="GG662855">
    <property type="protein sequence ID" value="EAR87150.1"/>
    <property type="molecule type" value="Genomic_DNA"/>
</dbReference>
<dbReference type="AlphaFoldDB" id="Q22PF9"/>
<feature type="compositionally biased region" description="Low complexity" evidence="1">
    <location>
        <begin position="33"/>
        <end position="48"/>
    </location>
</feature>
<organism evidence="3 4">
    <name type="scientific">Tetrahymena thermophila (strain SB210)</name>
    <dbReference type="NCBI Taxonomy" id="312017"/>
    <lineage>
        <taxon>Eukaryota</taxon>
        <taxon>Sar</taxon>
        <taxon>Alveolata</taxon>
        <taxon>Ciliophora</taxon>
        <taxon>Intramacronucleata</taxon>
        <taxon>Oligohymenophorea</taxon>
        <taxon>Hymenostomatida</taxon>
        <taxon>Tetrahymenina</taxon>
        <taxon>Tetrahymenidae</taxon>
        <taxon>Tetrahymena</taxon>
    </lineage>
</organism>
<accession>Q22PF9</accession>
<evidence type="ECO:0000256" key="1">
    <source>
        <dbReference type="SAM" id="MobiDB-lite"/>
    </source>
</evidence>
<dbReference type="HOGENOM" id="CLU_985118_0_0_1"/>
<evidence type="ECO:0000313" key="4">
    <source>
        <dbReference type="Proteomes" id="UP000009168"/>
    </source>
</evidence>
<keyword evidence="4" id="KW-1185">Reference proteome</keyword>
<feature type="region of interest" description="Disordered" evidence="1">
    <location>
        <begin position="33"/>
        <end position="52"/>
    </location>
</feature>
<feature type="region of interest" description="Disordered" evidence="1">
    <location>
        <begin position="261"/>
        <end position="283"/>
    </location>
</feature>
<evidence type="ECO:0000256" key="2">
    <source>
        <dbReference type="SAM" id="Phobius"/>
    </source>
</evidence>
<gene>
    <name evidence="3" type="ORF">TTHERM_00361850</name>
</gene>
<keyword evidence="2" id="KW-0472">Membrane</keyword>